<dbReference type="InterPro" id="IPR011053">
    <property type="entry name" value="Single_hybrid_motif"/>
</dbReference>
<reference evidence="1" key="2">
    <citation type="submission" date="2022-09" db="EMBL/GenBank/DDBJ databases">
        <title>Genome-inferred correspondence between phylogeny and metabolic traits in the wild Drosophila gut microbiome.</title>
        <authorList>
            <person name="Bueno E."/>
            <person name="Blow F."/>
            <person name="Douglas A.E."/>
        </authorList>
    </citation>
    <scope>NUCLEOTIDE SEQUENCE</scope>
    <source>
        <strain evidence="1">Dm-2019-70</strain>
    </source>
</reference>
<protein>
    <submittedName>
        <fullName evidence="1">Glycine cleavage system H protein (Lipoate-binding)</fullName>
    </submittedName>
</protein>
<dbReference type="EMBL" id="JAERKF010000005">
    <property type="protein sequence ID" value="MBS1010160.1"/>
    <property type="molecule type" value="Genomic_DNA"/>
</dbReference>
<comment type="caution">
    <text evidence="1">The sequence shown here is derived from an EMBL/GenBank/DDBJ whole genome shotgun (WGS) entry which is preliminary data.</text>
</comment>
<dbReference type="Proteomes" id="UP000676478">
    <property type="component" value="Unassembled WGS sequence"/>
</dbReference>
<evidence type="ECO:0000313" key="1">
    <source>
        <dbReference type="EMBL" id="MBS1010160.1"/>
    </source>
</evidence>
<name>A0A7Z6MLD1_LEVBR</name>
<accession>A0A7Z6MLD1</accession>
<dbReference type="SUPFAM" id="SSF51230">
    <property type="entry name" value="Single hybrid motif"/>
    <property type="match status" value="1"/>
</dbReference>
<gene>
    <name evidence="1" type="ORF">JK167_04825</name>
</gene>
<proteinExistence type="predicted"/>
<sequence length="108" mass="12058">MTEMIDRIEASADALWVTPDETGAMKIGFADNGRQLVGPVTAIEWLIALGPVKLGTPFMIIRGEQESLTLRLPFSGRVTKLNTQLNQQPEQLNHRDDSIAWLLELIDE</sequence>
<evidence type="ECO:0000313" key="2">
    <source>
        <dbReference type="Proteomes" id="UP000676478"/>
    </source>
</evidence>
<organism evidence="1 2">
    <name type="scientific">Levilactobacillus brevis</name>
    <name type="common">Lactobacillus brevis</name>
    <dbReference type="NCBI Taxonomy" id="1580"/>
    <lineage>
        <taxon>Bacteria</taxon>
        <taxon>Bacillati</taxon>
        <taxon>Bacillota</taxon>
        <taxon>Bacilli</taxon>
        <taxon>Lactobacillales</taxon>
        <taxon>Lactobacillaceae</taxon>
        <taxon>Levilactobacillus</taxon>
    </lineage>
</organism>
<dbReference type="Gene3D" id="2.40.50.100">
    <property type="match status" value="1"/>
</dbReference>
<reference evidence="1" key="1">
    <citation type="submission" date="2020-12" db="EMBL/GenBank/DDBJ databases">
        <authorList>
            <person name="Mcmullen J.G."/>
        </authorList>
    </citation>
    <scope>NUCLEOTIDE SEQUENCE</scope>
    <source>
        <strain evidence="1">Dm-2019-70</strain>
    </source>
</reference>
<dbReference type="InterPro" id="IPR033753">
    <property type="entry name" value="GCV_H/Fam206"/>
</dbReference>
<dbReference type="OrthoDB" id="9796712at2"/>
<dbReference type="AlphaFoldDB" id="A0A7Z6MLD1"/>
<dbReference type="Pfam" id="PF01597">
    <property type="entry name" value="GCV_H"/>
    <property type="match status" value="1"/>
</dbReference>